<gene>
    <name evidence="1" type="ORF">J2X78_003394</name>
</gene>
<sequence>MEQQYGICRIAVAPLRAEPSDKAEIASQLLFGDHVEILEKTERWWRVRNAYDNYEGWLDFRQLAAISAAGFLENQNCRYIVPPQINNLVSDAEGSTYLLSPSSNLPGYKDGYCYLGDQPYKVLFEPLDTQNGLTADVVTTAMFFRNVPYLWGGKNLFGMDCSGFVQTVFKLNGLKMKRDAYQQAEEGAVVDFLPEIKPGDVAFFDNAEGRITHVGIMIDPTQIIHSSSKVRIDPMDNEGIYNAELGRYTHKLRIVKRFME</sequence>
<dbReference type="EMBL" id="JAVDTF010000003">
    <property type="protein sequence ID" value="MDR6784820.1"/>
    <property type="molecule type" value="Genomic_DNA"/>
</dbReference>
<organism evidence="1 2">
    <name type="scientific">Pedobacter africanus</name>
    <dbReference type="NCBI Taxonomy" id="151894"/>
    <lineage>
        <taxon>Bacteria</taxon>
        <taxon>Pseudomonadati</taxon>
        <taxon>Bacteroidota</taxon>
        <taxon>Sphingobacteriia</taxon>
        <taxon>Sphingobacteriales</taxon>
        <taxon>Sphingobacteriaceae</taxon>
        <taxon>Pedobacter</taxon>
    </lineage>
</organism>
<evidence type="ECO:0000313" key="1">
    <source>
        <dbReference type="EMBL" id="MDR6784820.1"/>
    </source>
</evidence>
<dbReference type="Proteomes" id="UP001246858">
    <property type="component" value="Unassembled WGS sequence"/>
</dbReference>
<proteinExistence type="predicted"/>
<protein>
    <submittedName>
        <fullName evidence="1">Cell wall-associated NlpC family hydrolase</fullName>
    </submittedName>
</protein>
<accession>A0ACC6L057</accession>
<evidence type="ECO:0000313" key="2">
    <source>
        <dbReference type="Proteomes" id="UP001246858"/>
    </source>
</evidence>
<keyword evidence="1" id="KW-0378">Hydrolase</keyword>
<name>A0ACC6L057_9SPHI</name>
<keyword evidence="2" id="KW-1185">Reference proteome</keyword>
<reference evidence="1" key="1">
    <citation type="submission" date="2023-07" db="EMBL/GenBank/DDBJ databases">
        <title>Sorghum-associated microbial communities from plants grown in Nebraska, USA.</title>
        <authorList>
            <person name="Schachtman D."/>
        </authorList>
    </citation>
    <scope>NUCLEOTIDE SEQUENCE</scope>
    <source>
        <strain evidence="1">2697</strain>
    </source>
</reference>
<comment type="caution">
    <text evidence="1">The sequence shown here is derived from an EMBL/GenBank/DDBJ whole genome shotgun (WGS) entry which is preliminary data.</text>
</comment>